<protein>
    <recommendedName>
        <fullName evidence="7">N-acetylmuramoyl-L-alanine amidase</fullName>
    </recommendedName>
</protein>
<dbReference type="InterPro" id="IPR006619">
    <property type="entry name" value="PGRP_domain_met/bac"/>
</dbReference>
<dbReference type="CDD" id="cd06583">
    <property type="entry name" value="PGRP"/>
    <property type="match status" value="1"/>
</dbReference>
<organism evidence="5 6">
    <name type="scientific">Actinomadura vinacea</name>
    <dbReference type="NCBI Taxonomy" id="115336"/>
    <lineage>
        <taxon>Bacteria</taxon>
        <taxon>Bacillati</taxon>
        <taxon>Actinomycetota</taxon>
        <taxon>Actinomycetes</taxon>
        <taxon>Streptosporangiales</taxon>
        <taxon>Thermomonosporaceae</taxon>
        <taxon>Actinomadura</taxon>
    </lineage>
</organism>
<evidence type="ECO:0000313" key="6">
    <source>
        <dbReference type="Proteomes" id="UP001501231"/>
    </source>
</evidence>
<dbReference type="SUPFAM" id="SSF55846">
    <property type="entry name" value="N-acetylmuramoyl-L-alanine amidase-like"/>
    <property type="match status" value="1"/>
</dbReference>
<evidence type="ECO:0000259" key="3">
    <source>
        <dbReference type="SMART" id="SM00644"/>
    </source>
</evidence>
<dbReference type="InterPro" id="IPR002502">
    <property type="entry name" value="Amidase_domain"/>
</dbReference>
<name>A0ABN3JXE0_9ACTN</name>
<accession>A0ABN3JXE0</accession>
<evidence type="ECO:0000256" key="2">
    <source>
        <dbReference type="SAM" id="MobiDB-lite"/>
    </source>
</evidence>
<dbReference type="EMBL" id="BAAARW010000026">
    <property type="protein sequence ID" value="GAA2443122.1"/>
    <property type="molecule type" value="Genomic_DNA"/>
</dbReference>
<evidence type="ECO:0000313" key="5">
    <source>
        <dbReference type="EMBL" id="GAA2443122.1"/>
    </source>
</evidence>
<dbReference type="SMART" id="SM00701">
    <property type="entry name" value="PGRP"/>
    <property type="match status" value="1"/>
</dbReference>
<dbReference type="PANTHER" id="PTHR11022">
    <property type="entry name" value="PEPTIDOGLYCAN RECOGNITION PROTEIN"/>
    <property type="match status" value="1"/>
</dbReference>
<dbReference type="SMART" id="SM00644">
    <property type="entry name" value="Ami_2"/>
    <property type="match status" value="1"/>
</dbReference>
<comment type="caution">
    <text evidence="5">The sequence shown here is derived from an EMBL/GenBank/DDBJ whole genome shotgun (WGS) entry which is preliminary data.</text>
</comment>
<dbReference type="InterPro" id="IPR015510">
    <property type="entry name" value="PGRP"/>
</dbReference>
<feature type="region of interest" description="Disordered" evidence="2">
    <location>
        <begin position="33"/>
        <end position="53"/>
    </location>
</feature>
<dbReference type="PANTHER" id="PTHR11022:SF41">
    <property type="entry name" value="PEPTIDOGLYCAN-RECOGNITION PROTEIN LC-RELATED"/>
    <property type="match status" value="1"/>
</dbReference>
<gene>
    <name evidence="5" type="ORF">GCM10010191_69410</name>
</gene>
<sequence>MSTHPYGRLTRRGLAGMVGLGLLDLLVADEVAAESGPSPRVHTRADWKAASPRRPAKVLKQAPDRIVVHHTATANSKDYSVSHAYRLSRQIQKFHMRTRGWDDTGQQLTISRGGHVMEGRNRSLSAIRGGRLVQGAQALHHNTHTIGIENEGNYGRAAVPGKLWASLVGTCAWLCTEYRLDPIRAIVGHRDLVTTDCPGDVLYARLPELRAAVAARLALDLSDDEESEAERAAARLG</sequence>
<dbReference type="Proteomes" id="UP001501231">
    <property type="component" value="Unassembled WGS sequence"/>
</dbReference>
<evidence type="ECO:0000259" key="4">
    <source>
        <dbReference type="SMART" id="SM00701"/>
    </source>
</evidence>
<keyword evidence="6" id="KW-1185">Reference proteome</keyword>
<feature type="domain" description="N-acetylmuramoyl-L-alanine amidase" evidence="3">
    <location>
        <begin position="51"/>
        <end position="199"/>
    </location>
</feature>
<dbReference type="RefSeq" id="WP_425547499.1">
    <property type="nucleotide sequence ID" value="NZ_BAAARW010000026.1"/>
</dbReference>
<dbReference type="Pfam" id="PF01510">
    <property type="entry name" value="Amidase_2"/>
    <property type="match status" value="1"/>
</dbReference>
<comment type="similarity">
    <text evidence="1">Belongs to the N-acetylmuramoyl-L-alanine amidase 2 family.</text>
</comment>
<proteinExistence type="inferred from homology"/>
<evidence type="ECO:0008006" key="7">
    <source>
        <dbReference type="Google" id="ProtNLM"/>
    </source>
</evidence>
<feature type="domain" description="Peptidoglycan recognition protein family" evidence="4">
    <location>
        <begin position="39"/>
        <end position="193"/>
    </location>
</feature>
<reference evidence="5 6" key="1">
    <citation type="journal article" date="2019" name="Int. J. Syst. Evol. Microbiol.">
        <title>The Global Catalogue of Microorganisms (GCM) 10K type strain sequencing project: providing services to taxonomists for standard genome sequencing and annotation.</title>
        <authorList>
            <consortium name="The Broad Institute Genomics Platform"/>
            <consortium name="The Broad Institute Genome Sequencing Center for Infectious Disease"/>
            <person name="Wu L."/>
            <person name="Ma J."/>
        </authorList>
    </citation>
    <scope>NUCLEOTIDE SEQUENCE [LARGE SCALE GENOMIC DNA]</scope>
    <source>
        <strain evidence="5 6">JCM 3325</strain>
    </source>
</reference>
<dbReference type="Gene3D" id="3.40.80.10">
    <property type="entry name" value="Peptidoglycan recognition protein-like"/>
    <property type="match status" value="1"/>
</dbReference>
<evidence type="ECO:0000256" key="1">
    <source>
        <dbReference type="ARBA" id="ARBA00007553"/>
    </source>
</evidence>
<dbReference type="InterPro" id="IPR036505">
    <property type="entry name" value="Amidase/PGRP_sf"/>
</dbReference>